<keyword evidence="5" id="KW-1185">Reference proteome</keyword>
<dbReference type="GO" id="GO:0003723">
    <property type="term" value="F:RNA binding"/>
    <property type="evidence" value="ECO:0007669"/>
    <property type="project" value="UniProtKB-UniRule"/>
</dbReference>
<reference evidence="4" key="1">
    <citation type="submission" date="2023-10" db="EMBL/GenBank/DDBJ databases">
        <title>Genome assembly of Pristionchus species.</title>
        <authorList>
            <person name="Yoshida K."/>
            <person name="Sommer R.J."/>
        </authorList>
    </citation>
    <scope>NUCLEOTIDE SEQUENCE</scope>
    <source>
        <strain evidence="4">RS0144</strain>
    </source>
</reference>
<organism evidence="4 5">
    <name type="scientific">Pristionchus entomophagus</name>
    <dbReference type="NCBI Taxonomy" id="358040"/>
    <lineage>
        <taxon>Eukaryota</taxon>
        <taxon>Metazoa</taxon>
        <taxon>Ecdysozoa</taxon>
        <taxon>Nematoda</taxon>
        <taxon>Chromadorea</taxon>
        <taxon>Rhabditida</taxon>
        <taxon>Rhabditina</taxon>
        <taxon>Diplogasteromorpha</taxon>
        <taxon>Diplogasteroidea</taxon>
        <taxon>Neodiplogasteridae</taxon>
        <taxon>Pristionchus</taxon>
    </lineage>
</organism>
<dbReference type="PROSITE" id="PS50102">
    <property type="entry name" value="RRM"/>
    <property type="match status" value="1"/>
</dbReference>
<gene>
    <name evidence="4" type="ORF">PENTCL1PPCAC_19937</name>
</gene>
<evidence type="ECO:0000256" key="1">
    <source>
        <dbReference type="PROSITE-ProRule" id="PRU00176"/>
    </source>
</evidence>
<dbReference type="Gene3D" id="3.30.70.330">
    <property type="match status" value="1"/>
</dbReference>
<sequence length="179" mass="19355">AWHVLSVLVFPSTNHLCLLAVIMPYGGKVYIGGLPPDATSEEIEDAFSRYGRIFKVWVARRPPGFAFVEYEDERDAEDAVKAMDGTRICGVHARVELSHGRGRPSGGGGGGGGGDRGGGRGYGGGGGRGGGGGYDRGGDRDRRRSRSRSPRRNRSRSRSPRDRSPRASPDRERSRSRSR</sequence>
<feature type="compositionally biased region" description="Gly residues" evidence="2">
    <location>
        <begin position="103"/>
        <end position="135"/>
    </location>
</feature>
<dbReference type="InterPro" id="IPR000504">
    <property type="entry name" value="RRM_dom"/>
</dbReference>
<feature type="region of interest" description="Disordered" evidence="2">
    <location>
        <begin position="95"/>
        <end position="179"/>
    </location>
</feature>
<dbReference type="SMART" id="SM00360">
    <property type="entry name" value="RRM"/>
    <property type="match status" value="1"/>
</dbReference>
<dbReference type="SUPFAM" id="SSF54928">
    <property type="entry name" value="RNA-binding domain, RBD"/>
    <property type="match status" value="1"/>
</dbReference>
<dbReference type="InterPro" id="IPR035979">
    <property type="entry name" value="RBD_domain_sf"/>
</dbReference>
<keyword evidence="1" id="KW-0694">RNA-binding</keyword>
<feature type="compositionally biased region" description="Basic residues" evidence="2">
    <location>
        <begin position="143"/>
        <end position="158"/>
    </location>
</feature>
<dbReference type="Pfam" id="PF00076">
    <property type="entry name" value="RRM_1"/>
    <property type="match status" value="1"/>
</dbReference>
<name>A0AAV5TU66_9BILA</name>
<dbReference type="AlphaFoldDB" id="A0AAV5TU66"/>
<dbReference type="CDD" id="cd12373">
    <property type="entry name" value="RRM_SRSF3_like"/>
    <property type="match status" value="1"/>
</dbReference>
<proteinExistence type="predicted"/>
<dbReference type="InterPro" id="IPR050907">
    <property type="entry name" value="SRSF"/>
</dbReference>
<comment type="caution">
    <text evidence="4">The sequence shown here is derived from an EMBL/GenBank/DDBJ whole genome shotgun (WGS) entry which is preliminary data.</text>
</comment>
<feature type="compositionally biased region" description="Basic and acidic residues" evidence="2">
    <location>
        <begin position="159"/>
        <end position="179"/>
    </location>
</feature>
<dbReference type="Proteomes" id="UP001432027">
    <property type="component" value="Unassembled WGS sequence"/>
</dbReference>
<feature type="non-terminal residue" evidence="4">
    <location>
        <position position="179"/>
    </location>
</feature>
<dbReference type="EMBL" id="BTSX01000004">
    <property type="protein sequence ID" value="GMS97762.1"/>
    <property type="molecule type" value="Genomic_DNA"/>
</dbReference>
<evidence type="ECO:0000259" key="3">
    <source>
        <dbReference type="PROSITE" id="PS50102"/>
    </source>
</evidence>
<evidence type="ECO:0000313" key="4">
    <source>
        <dbReference type="EMBL" id="GMS97762.1"/>
    </source>
</evidence>
<protein>
    <recommendedName>
        <fullName evidence="3">RRM domain-containing protein</fullName>
    </recommendedName>
</protein>
<evidence type="ECO:0000256" key="2">
    <source>
        <dbReference type="SAM" id="MobiDB-lite"/>
    </source>
</evidence>
<dbReference type="FunFam" id="3.30.70.330:FF:001074">
    <property type="entry name" value="Splicing factor, arginine/serine-rich 7"/>
    <property type="match status" value="1"/>
</dbReference>
<feature type="domain" description="RRM" evidence="3">
    <location>
        <begin position="27"/>
        <end position="100"/>
    </location>
</feature>
<feature type="non-terminal residue" evidence="4">
    <location>
        <position position="1"/>
    </location>
</feature>
<dbReference type="InterPro" id="IPR012677">
    <property type="entry name" value="Nucleotide-bd_a/b_plait_sf"/>
</dbReference>
<evidence type="ECO:0000313" key="5">
    <source>
        <dbReference type="Proteomes" id="UP001432027"/>
    </source>
</evidence>
<dbReference type="PANTHER" id="PTHR23147">
    <property type="entry name" value="SERINE/ARGININE RICH SPLICING FACTOR"/>
    <property type="match status" value="1"/>
</dbReference>
<accession>A0AAV5TU66</accession>